<keyword evidence="2" id="KW-1185">Reference proteome</keyword>
<feature type="non-terminal residue" evidence="1">
    <location>
        <position position="29"/>
    </location>
</feature>
<evidence type="ECO:0000313" key="1">
    <source>
        <dbReference type="EMBL" id="KFM83490.1"/>
    </source>
</evidence>
<protein>
    <submittedName>
        <fullName evidence="1">Uncharacterized protein</fullName>
    </submittedName>
</protein>
<dbReference type="Proteomes" id="UP000054359">
    <property type="component" value="Unassembled WGS sequence"/>
</dbReference>
<feature type="non-terminal residue" evidence="1">
    <location>
        <position position="1"/>
    </location>
</feature>
<dbReference type="EMBL" id="KL863266">
    <property type="protein sequence ID" value="KFM83490.1"/>
    <property type="molecule type" value="Genomic_DNA"/>
</dbReference>
<evidence type="ECO:0000313" key="2">
    <source>
        <dbReference type="Proteomes" id="UP000054359"/>
    </source>
</evidence>
<dbReference type="AlphaFoldDB" id="A0A087V1K1"/>
<reference evidence="1 2" key="1">
    <citation type="submission" date="2013-11" db="EMBL/GenBank/DDBJ databases">
        <title>Genome sequencing of Stegodyphus mimosarum.</title>
        <authorList>
            <person name="Bechsgaard J."/>
        </authorList>
    </citation>
    <scope>NUCLEOTIDE SEQUENCE [LARGE SCALE GENOMIC DNA]</scope>
</reference>
<sequence length="29" mass="3475">EEQGMRRRLSQGRKSSSSFFWRTIQVGME</sequence>
<organism evidence="1 2">
    <name type="scientific">Stegodyphus mimosarum</name>
    <name type="common">African social velvet spider</name>
    <dbReference type="NCBI Taxonomy" id="407821"/>
    <lineage>
        <taxon>Eukaryota</taxon>
        <taxon>Metazoa</taxon>
        <taxon>Ecdysozoa</taxon>
        <taxon>Arthropoda</taxon>
        <taxon>Chelicerata</taxon>
        <taxon>Arachnida</taxon>
        <taxon>Araneae</taxon>
        <taxon>Araneomorphae</taxon>
        <taxon>Entelegynae</taxon>
        <taxon>Eresoidea</taxon>
        <taxon>Eresidae</taxon>
        <taxon>Stegodyphus</taxon>
    </lineage>
</organism>
<gene>
    <name evidence="1" type="ORF">X975_06104</name>
</gene>
<proteinExistence type="predicted"/>
<accession>A0A087V1K1</accession>
<name>A0A087V1K1_STEMI</name>